<accession>A0A5B7EJQ9</accession>
<dbReference type="Proteomes" id="UP000324222">
    <property type="component" value="Unassembled WGS sequence"/>
</dbReference>
<proteinExistence type="predicted"/>
<keyword evidence="2" id="KW-1185">Reference proteome</keyword>
<comment type="caution">
    <text evidence="1">The sequence shown here is derived from an EMBL/GenBank/DDBJ whole genome shotgun (WGS) entry which is preliminary data.</text>
</comment>
<reference evidence="1 2" key="1">
    <citation type="submission" date="2019-05" db="EMBL/GenBank/DDBJ databases">
        <title>Another draft genome of Portunus trituberculatus and its Hox gene families provides insights of decapod evolution.</title>
        <authorList>
            <person name="Jeong J.-H."/>
            <person name="Song I."/>
            <person name="Kim S."/>
            <person name="Choi T."/>
            <person name="Kim D."/>
            <person name="Ryu S."/>
            <person name="Kim W."/>
        </authorList>
    </citation>
    <scope>NUCLEOTIDE SEQUENCE [LARGE SCALE GENOMIC DNA]</scope>
    <source>
        <tissue evidence="1">Muscle</tissue>
    </source>
</reference>
<name>A0A5B7EJQ9_PORTR</name>
<dbReference type="AlphaFoldDB" id="A0A5B7EJQ9"/>
<gene>
    <name evidence="1" type="ORF">E2C01_026786</name>
</gene>
<organism evidence="1 2">
    <name type="scientific">Portunus trituberculatus</name>
    <name type="common">Swimming crab</name>
    <name type="synonym">Neptunus trituberculatus</name>
    <dbReference type="NCBI Taxonomy" id="210409"/>
    <lineage>
        <taxon>Eukaryota</taxon>
        <taxon>Metazoa</taxon>
        <taxon>Ecdysozoa</taxon>
        <taxon>Arthropoda</taxon>
        <taxon>Crustacea</taxon>
        <taxon>Multicrustacea</taxon>
        <taxon>Malacostraca</taxon>
        <taxon>Eumalacostraca</taxon>
        <taxon>Eucarida</taxon>
        <taxon>Decapoda</taxon>
        <taxon>Pleocyemata</taxon>
        <taxon>Brachyura</taxon>
        <taxon>Eubrachyura</taxon>
        <taxon>Portunoidea</taxon>
        <taxon>Portunidae</taxon>
        <taxon>Portuninae</taxon>
        <taxon>Portunus</taxon>
    </lineage>
</organism>
<protein>
    <submittedName>
        <fullName evidence="1">Uncharacterized protein</fullName>
    </submittedName>
</protein>
<evidence type="ECO:0000313" key="2">
    <source>
        <dbReference type="Proteomes" id="UP000324222"/>
    </source>
</evidence>
<evidence type="ECO:0000313" key="1">
    <source>
        <dbReference type="EMBL" id="MPC33436.1"/>
    </source>
</evidence>
<sequence>MECSFQRERIQDQRVVSKTAIAFGDAAVSRILNWYECRGIVRDGDNGLERYRTPCEREAGGVRDFTLIPMEYL</sequence>
<dbReference type="EMBL" id="VSRR010002835">
    <property type="protein sequence ID" value="MPC33436.1"/>
    <property type="molecule type" value="Genomic_DNA"/>
</dbReference>